<sequence length="166" mass="17765">MDSIPSLLVLGCLILPITACTLLSGTGVNSQTSLTGTRQPKPDPFTAGDSSAGSISPPTRAFTAFGNKPAVWSAVIDGPLLQIERSTSDLVTLTAERFNDKGGIRFIATDHAVKQQNRRRKNSVNLTINRKPCVNSRGTYDWSAILFYKNRKYTGCAVAGAPVTGH</sequence>
<name>A0A4V2FS30_9BURK</name>
<dbReference type="EMBL" id="SHKO01000003">
    <property type="protein sequence ID" value="RZT92679.1"/>
    <property type="molecule type" value="Genomic_DNA"/>
</dbReference>
<reference evidence="2 3" key="1">
    <citation type="submission" date="2019-02" db="EMBL/GenBank/DDBJ databases">
        <title>Genomic Encyclopedia of Type Strains, Phase IV (KMG-IV): sequencing the most valuable type-strain genomes for metagenomic binning, comparative biology and taxonomic classification.</title>
        <authorList>
            <person name="Goeker M."/>
        </authorList>
    </citation>
    <scope>NUCLEOTIDE SEQUENCE [LARGE SCALE GENOMIC DNA]</scope>
    <source>
        <strain evidence="2 3">DSM 23814</strain>
    </source>
</reference>
<feature type="region of interest" description="Disordered" evidence="1">
    <location>
        <begin position="30"/>
        <end position="55"/>
    </location>
</feature>
<gene>
    <name evidence="2" type="ORF">EV681_3435</name>
</gene>
<protein>
    <submittedName>
        <fullName evidence="2">Uncharacterized protein</fullName>
    </submittedName>
</protein>
<proteinExistence type="predicted"/>
<organism evidence="2 3">
    <name type="scientific">Advenella incenata</name>
    <dbReference type="NCBI Taxonomy" id="267800"/>
    <lineage>
        <taxon>Bacteria</taxon>
        <taxon>Pseudomonadati</taxon>
        <taxon>Pseudomonadota</taxon>
        <taxon>Betaproteobacteria</taxon>
        <taxon>Burkholderiales</taxon>
        <taxon>Alcaligenaceae</taxon>
    </lineage>
</organism>
<evidence type="ECO:0000313" key="2">
    <source>
        <dbReference type="EMBL" id="RZT92679.1"/>
    </source>
</evidence>
<comment type="caution">
    <text evidence="2">The sequence shown here is derived from an EMBL/GenBank/DDBJ whole genome shotgun (WGS) entry which is preliminary data.</text>
</comment>
<keyword evidence="3" id="KW-1185">Reference proteome</keyword>
<accession>A0A4V2FS30</accession>
<dbReference type="Proteomes" id="UP000293398">
    <property type="component" value="Unassembled WGS sequence"/>
</dbReference>
<evidence type="ECO:0000313" key="3">
    <source>
        <dbReference type="Proteomes" id="UP000293398"/>
    </source>
</evidence>
<evidence type="ECO:0000256" key="1">
    <source>
        <dbReference type="SAM" id="MobiDB-lite"/>
    </source>
</evidence>
<dbReference type="AlphaFoldDB" id="A0A4V2FS30"/>